<protein>
    <submittedName>
        <fullName evidence="5">Peptidoglycan hydrolase-like protein with peptidoglycan-binding domain</fullName>
    </submittedName>
</protein>
<keyword evidence="5" id="KW-0378">Hydrolase</keyword>
<feature type="compositionally biased region" description="Low complexity" evidence="1">
    <location>
        <begin position="453"/>
        <end position="463"/>
    </location>
</feature>
<dbReference type="AlphaFoldDB" id="A0A560WCM5"/>
<dbReference type="SUPFAM" id="SSF47090">
    <property type="entry name" value="PGBD-like"/>
    <property type="match status" value="7"/>
</dbReference>
<dbReference type="InterPro" id="IPR002477">
    <property type="entry name" value="Peptidoglycan-bd-like"/>
</dbReference>
<feature type="region of interest" description="Disordered" evidence="1">
    <location>
        <begin position="450"/>
        <end position="484"/>
    </location>
</feature>
<evidence type="ECO:0000313" key="5">
    <source>
        <dbReference type="EMBL" id="TWD15439.1"/>
    </source>
</evidence>
<evidence type="ECO:0000259" key="3">
    <source>
        <dbReference type="Pfam" id="PF01471"/>
    </source>
</evidence>
<reference evidence="5 6" key="1">
    <citation type="submission" date="2019-06" db="EMBL/GenBank/DDBJ databases">
        <title>Sequencing the genomes of 1000 actinobacteria strains.</title>
        <authorList>
            <person name="Klenk H.-P."/>
        </authorList>
    </citation>
    <scope>NUCLEOTIDE SEQUENCE [LARGE SCALE GENOMIC DNA]</scope>
    <source>
        <strain evidence="5 6">DSM 18935</strain>
    </source>
</reference>
<dbReference type="GO" id="GO:0016787">
    <property type="term" value="F:hydrolase activity"/>
    <property type="evidence" value="ECO:0007669"/>
    <property type="project" value="UniProtKB-KW"/>
</dbReference>
<dbReference type="InterPro" id="IPR052905">
    <property type="entry name" value="LD-transpeptidase_YkuD-like"/>
</dbReference>
<feature type="domain" description="Peptidoglycan binding-like" evidence="3">
    <location>
        <begin position="415"/>
        <end position="452"/>
    </location>
</feature>
<feature type="domain" description="Peptidoglycan binding-like" evidence="3">
    <location>
        <begin position="767"/>
        <end position="805"/>
    </location>
</feature>
<gene>
    <name evidence="5" type="ORF">FB557_0949</name>
</gene>
<feature type="compositionally biased region" description="Low complexity" evidence="1">
    <location>
        <begin position="641"/>
        <end position="659"/>
    </location>
</feature>
<dbReference type="InterPro" id="IPR058593">
    <property type="entry name" value="ARB_07466-like_C"/>
</dbReference>
<sequence>MSRSVRVFSALLAPAVTVPVLAQAGSAVDVPAPPSNPGLPGALDIASSYHPQTVCDPAAKPGVTAFARLMSRHYAEPNYGISRNCNSGLTEHSEGRALDWMLDINNAQERAVANSVVAWLVAPDSQGRPGAMARRFGIMYIIWNRQIWGAYSMDKGWRAYSGASPHTDHIHFSFSWDGALQKTSWWTGKALTSETTSPGSGAGPITVPTSYTTLQQGDHGTDVMLVQRAVGVSADGVFGPATAAAVRAWQSRHGLPASGTVTAAMWDKLIAQGKAPSRDTSTTTPDAPSGVLADYFSQTLRLGSTGAAVEALQKALGITVDGVFGEQTAAAVSAFQKSKKLGIDGVVGPNTWRALDGSVVADKDKDTADKDKDKDDKGKDSDSGSGADLGRWSSTVLAQGARSEAVRAVQKALGIEVDGVFGSGTAAAVRAFQEEKKLWVDGVVGPSTWKALSGSAGSSGSGSSDKDKDDKGKDSDSGSGADLGRWSSTVLAQGARSEAVRAVQKALGIEVDGVFGSGTAAAVRAFQEEKKLWVDGVVGPSTWKALSGSAGSSGSGSSDKDKYEKDKDAGSGSGADLGRWSSTVLAQGARSEAVRAVQKALGIEVDGVFGSKTAAAVRAFQEEKKLWVDGVVGPSTWKALSGSAGSSTAASRSAGRTGAPGVSTVSSTTDLSRWKSTVLAKGSRGASVKALQRALGGLAVDGVYGSATEQAVKRFQQMHDLKVTGVADERTWDELESAAHPLLAYRSTVLREGSTGPAVRMLQRSLGITADGVFGPATQSAVRALQQRHHLSRNGVVGSLTWQALERDQVKRAG</sequence>
<feature type="domain" description="ARB-07466-like C-terminal" evidence="4">
    <location>
        <begin position="58"/>
        <end position="170"/>
    </location>
</feature>
<keyword evidence="2" id="KW-0732">Signal</keyword>
<dbReference type="Proteomes" id="UP000315628">
    <property type="component" value="Unassembled WGS sequence"/>
</dbReference>
<evidence type="ECO:0000259" key="4">
    <source>
        <dbReference type="Pfam" id="PF26571"/>
    </source>
</evidence>
<feature type="domain" description="Peptidoglycan binding-like" evidence="3">
    <location>
        <begin position="684"/>
        <end position="735"/>
    </location>
</feature>
<feature type="domain" description="Peptidoglycan binding-like" evidence="3">
    <location>
        <begin position="603"/>
        <end position="640"/>
    </location>
</feature>
<dbReference type="Gene3D" id="1.10.101.10">
    <property type="entry name" value="PGBD-like superfamily/PGBD"/>
    <property type="match status" value="7"/>
</dbReference>
<name>A0A560WCM5_9MICO</name>
<comment type="caution">
    <text evidence="5">The sequence shown here is derived from an EMBL/GenBank/DDBJ whole genome shotgun (WGS) entry which is preliminary data.</text>
</comment>
<organism evidence="5 6">
    <name type="scientific">Marihabitans asiaticum</name>
    <dbReference type="NCBI Taxonomy" id="415218"/>
    <lineage>
        <taxon>Bacteria</taxon>
        <taxon>Bacillati</taxon>
        <taxon>Actinomycetota</taxon>
        <taxon>Actinomycetes</taxon>
        <taxon>Micrococcales</taxon>
        <taxon>Intrasporangiaceae</taxon>
        <taxon>Marihabitans</taxon>
    </lineage>
</organism>
<proteinExistence type="predicted"/>
<dbReference type="EMBL" id="VIUW01000002">
    <property type="protein sequence ID" value="TWD15439.1"/>
    <property type="molecule type" value="Genomic_DNA"/>
</dbReference>
<dbReference type="InterPro" id="IPR036365">
    <property type="entry name" value="PGBD-like_sf"/>
</dbReference>
<feature type="compositionally biased region" description="Low complexity" evidence="1">
    <location>
        <begin position="545"/>
        <end position="557"/>
    </location>
</feature>
<feature type="domain" description="Peptidoglycan binding-like" evidence="3">
    <location>
        <begin position="233"/>
        <end position="269"/>
    </location>
</feature>
<accession>A0A560WCM5</accession>
<feature type="region of interest" description="Disordered" evidence="1">
    <location>
        <begin position="639"/>
        <end position="667"/>
    </location>
</feature>
<dbReference type="Pfam" id="PF01471">
    <property type="entry name" value="PG_binding_1"/>
    <property type="match status" value="7"/>
</dbReference>
<feature type="chain" id="PRO_5022106018" evidence="2">
    <location>
        <begin position="25"/>
        <end position="814"/>
    </location>
</feature>
<feature type="region of interest" description="Disordered" evidence="1">
    <location>
        <begin position="363"/>
        <end position="391"/>
    </location>
</feature>
<feature type="domain" description="Peptidoglycan binding-like" evidence="3">
    <location>
        <begin position="317"/>
        <end position="355"/>
    </location>
</feature>
<feature type="region of interest" description="Disordered" evidence="1">
    <location>
        <begin position="545"/>
        <end position="575"/>
    </location>
</feature>
<evidence type="ECO:0000256" key="2">
    <source>
        <dbReference type="SAM" id="SignalP"/>
    </source>
</evidence>
<dbReference type="InterPro" id="IPR036366">
    <property type="entry name" value="PGBDSf"/>
</dbReference>
<dbReference type="RefSeq" id="WP_144856150.1">
    <property type="nucleotide sequence ID" value="NZ_VIUW01000002.1"/>
</dbReference>
<dbReference type="PANTHER" id="PTHR41533:SF1">
    <property type="entry name" value="L,D-TRANSPEPTIDASE YCBB-RELATED"/>
    <property type="match status" value="1"/>
</dbReference>
<dbReference type="Pfam" id="PF26571">
    <property type="entry name" value="VldE"/>
    <property type="match status" value="1"/>
</dbReference>
<feature type="compositionally biased region" description="Basic and acidic residues" evidence="1">
    <location>
        <begin position="558"/>
        <end position="569"/>
    </location>
</feature>
<evidence type="ECO:0000313" key="6">
    <source>
        <dbReference type="Proteomes" id="UP000315628"/>
    </source>
</evidence>
<dbReference type="PANTHER" id="PTHR41533">
    <property type="entry name" value="L,D-TRANSPEPTIDASE HI_1667-RELATED"/>
    <property type="match status" value="1"/>
</dbReference>
<evidence type="ECO:0000256" key="1">
    <source>
        <dbReference type="SAM" id="MobiDB-lite"/>
    </source>
</evidence>
<feature type="compositionally biased region" description="Basic and acidic residues" evidence="1">
    <location>
        <begin position="464"/>
        <end position="476"/>
    </location>
</feature>
<feature type="signal peptide" evidence="2">
    <location>
        <begin position="1"/>
        <end position="24"/>
    </location>
</feature>
<keyword evidence="6" id="KW-1185">Reference proteome</keyword>
<feature type="compositionally biased region" description="Basic and acidic residues" evidence="1">
    <location>
        <begin position="363"/>
        <end position="382"/>
    </location>
</feature>
<feature type="domain" description="Peptidoglycan binding-like" evidence="3">
    <location>
        <begin position="509"/>
        <end position="546"/>
    </location>
</feature>
<dbReference type="OrthoDB" id="5181100at2"/>